<dbReference type="PANTHER" id="PTHR30543:SF21">
    <property type="entry name" value="NAD(P)H-DEPENDENT FMN REDUCTASE LOT6"/>
    <property type="match status" value="1"/>
</dbReference>
<evidence type="ECO:0000313" key="3">
    <source>
        <dbReference type="Proteomes" id="UP000323632"/>
    </source>
</evidence>
<proteinExistence type="predicted"/>
<evidence type="ECO:0000259" key="1">
    <source>
        <dbReference type="Pfam" id="PF03358"/>
    </source>
</evidence>
<accession>A0A5M6CNY4</accession>
<gene>
    <name evidence="2" type="ORF">F0919_00050</name>
</gene>
<dbReference type="EMBL" id="VWSH01000001">
    <property type="protein sequence ID" value="KAA5536100.1"/>
    <property type="molecule type" value="Genomic_DNA"/>
</dbReference>
<dbReference type="RefSeq" id="WP_150030673.1">
    <property type="nucleotide sequence ID" value="NZ_VWSH01000001.1"/>
</dbReference>
<dbReference type="Pfam" id="PF03358">
    <property type="entry name" value="FMN_red"/>
    <property type="match status" value="1"/>
</dbReference>
<dbReference type="GO" id="GO:0016491">
    <property type="term" value="F:oxidoreductase activity"/>
    <property type="evidence" value="ECO:0007669"/>
    <property type="project" value="InterPro"/>
</dbReference>
<dbReference type="Gene3D" id="3.40.50.360">
    <property type="match status" value="1"/>
</dbReference>
<name>A0A5M6CNY4_9BACT</name>
<dbReference type="AlphaFoldDB" id="A0A5M6CNY4"/>
<dbReference type="SUPFAM" id="SSF52218">
    <property type="entry name" value="Flavoproteins"/>
    <property type="match status" value="1"/>
</dbReference>
<sequence>MITIISGTNRKDSRTLQVANYYYNFLKQQQQDVYMFSLEGLNVLSRNEQILQIENDLLIPSPKIIFIMPEYNGSFPGVLKALLDNTDIRKCWWYKKALLVGVADGRGGNLRGIEHMTNILHYLRMNVHYNKLPLSRINEEMDAEGHFINQLTLKAIEEQLNGFIEY</sequence>
<dbReference type="InterPro" id="IPR050712">
    <property type="entry name" value="NAD(P)H-dep_reductase"/>
</dbReference>
<organism evidence="2 3">
    <name type="scientific">Taibaiella lutea</name>
    <dbReference type="NCBI Taxonomy" id="2608001"/>
    <lineage>
        <taxon>Bacteria</taxon>
        <taxon>Pseudomonadati</taxon>
        <taxon>Bacteroidota</taxon>
        <taxon>Chitinophagia</taxon>
        <taxon>Chitinophagales</taxon>
        <taxon>Chitinophagaceae</taxon>
        <taxon>Taibaiella</taxon>
    </lineage>
</organism>
<keyword evidence="3" id="KW-1185">Reference proteome</keyword>
<protein>
    <submittedName>
        <fullName evidence="2">NAD(P)H-dependent oxidoreductase</fullName>
    </submittedName>
</protein>
<reference evidence="2 3" key="1">
    <citation type="submission" date="2019-09" db="EMBL/GenBank/DDBJ databases">
        <title>Genome sequence and assembly of Taibaiella sp.</title>
        <authorList>
            <person name="Chhetri G."/>
        </authorList>
    </citation>
    <scope>NUCLEOTIDE SEQUENCE [LARGE SCALE GENOMIC DNA]</scope>
    <source>
        <strain evidence="2 3">KVB11</strain>
    </source>
</reference>
<dbReference type="Proteomes" id="UP000323632">
    <property type="component" value="Unassembled WGS sequence"/>
</dbReference>
<comment type="caution">
    <text evidence="2">The sequence shown here is derived from an EMBL/GenBank/DDBJ whole genome shotgun (WGS) entry which is preliminary data.</text>
</comment>
<dbReference type="InterPro" id="IPR029039">
    <property type="entry name" value="Flavoprotein-like_sf"/>
</dbReference>
<dbReference type="GO" id="GO:0005829">
    <property type="term" value="C:cytosol"/>
    <property type="evidence" value="ECO:0007669"/>
    <property type="project" value="TreeGrafter"/>
</dbReference>
<evidence type="ECO:0000313" key="2">
    <source>
        <dbReference type="EMBL" id="KAA5536100.1"/>
    </source>
</evidence>
<dbReference type="InterPro" id="IPR005025">
    <property type="entry name" value="FMN_Rdtase-like_dom"/>
</dbReference>
<feature type="domain" description="NADPH-dependent FMN reductase-like" evidence="1">
    <location>
        <begin position="2"/>
        <end position="127"/>
    </location>
</feature>
<dbReference type="PANTHER" id="PTHR30543">
    <property type="entry name" value="CHROMATE REDUCTASE"/>
    <property type="match status" value="1"/>
</dbReference>
<dbReference type="GO" id="GO:0010181">
    <property type="term" value="F:FMN binding"/>
    <property type="evidence" value="ECO:0007669"/>
    <property type="project" value="TreeGrafter"/>
</dbReference>